<proteinExistence type="predicted"/>
<evidence type="ECO:0000313" key="2">
    <source>
        <dbReference type="Proteomes" id="UP000709959"/>
    </source>
</evidence>
<comment type="caution">
    <text evidence="1">The sequence shown here is derived from an EMBL/GenBank/DDBJ whole genome shotgun (WGS) entry which is preliminary data.</text>
</comment>
<protein>
    <submittedName>
        <fullName evidence="1">Uncharacterized protein</fullName>
    </submittedName>
</protein>
<accession>A0A936F3C3</accession>
<reference evidence="1 2" key="1">
    <citation type="submission" date="2020-10" db="EMBL/GenBank/DDBJ databases">
        <title>Connecting structure to function with the recovery of over 1000 high-quality activated sludge metagenome-assembled genomes encoding full-length rRNA genes using long-read sequencing.</title>
        <authorList>
            <person name="Singleton C.M."/>
            <person name="Petriglieri F."/>
            <person name="Kristensen J.M."/>
            <person name="Kirkegaard R.H."/>
            <person name="Michaelsen T.Y."/>
            <person name="Andersen M.H."/>
            <person name="Karst S.M."/>
            <person name="Dueholm M.S."/>
            <person name="Nielsen P.H."/>
            <person name="Albertsen M."/>
        </authorList>
    </citation>
    <scope>NUCLEOTIDE SEQUENCE [LARGE SCALE GENOMIC DNA]</scope>
    <source>
        <strain evidence="1">OdNE_18-Q3-R46-58_MAXAC.008</strain>
    </source>
</reference>
<evidence type="ECO:0000313" key="1">
    <source>
        <dbReference type="EMBL" id="MBK8573143.1"/>
    </source>
</evidence>
<gene>
    <name evidence="1" type="ORF">IPN91_10960</name>
</gene>
<organism evidence="1 2">
    <name type="scientific">Candidatus Geothrix odensensis</name>
    <dbReference type="NCBI Taxonomy" id="2954440"/>
    <lineage>
        <taxon>Bacteria</taxon>
        <taxon>Pseudomonadati</taxon>
        <taxon>Acidobacteriota</taxon>
        <taxon>Holophagae</taxon>
        <taxon>Holophagales</taxon>
        <taxon>Holophagaceae</taxon>
        <taxon>Geothrix</taxon>
    </lineage>
</organism>
<dbReference type="EMBL" id="JADKCH010000012">
    <property type="protein sequence ID" value="MBK8573143.1"/>
    <property type="molecule type" value="Genomic_DNA"/>
</dbReference>
<dbReference type="AlphaFoldDB" id="A0A936F3C3"/>
<sequence>MSVSPISALSSYAYQSTLGQTGSSSQAMSKGLSMVQAQVAEASTLFSNAGSTDPLAALAGSSSRAALASLTYSASTSTGNGSSAVQDLLSSLSGNQEAGSSAVSPLPWSVAMLSPSSAQALVRYAYDQSQNPNHTAAQAAAAGQQSLLASGLNLLA</sequence>
<dbReference type="Proteomes" id="UP000709959">
    <property type="component" value="Unassembled WGS sequence"/>
</dbReference>
<name>A0A936F3C3_9BACT</name>